<dbReference type="InterPro" id="IPR001127">
    <property type="entry name" value="PTS_EIIA_1_perm"/>
</dbReference>
<dbReference type="Pfam" id="PF02378">
    <property type="entry name" value="PTS_EIIC"/>
    <property type="match status" value="1"/>
</dbReference>
<dbReference type="InterPro" id="IPR036878">
    <property type="entry name" value="Glu_permease_IIB"/>
</dbReference>
<dbReference type="Proteomes" id="UP000182062">
    <property type="component" value="Unassembled WGS sequence"/>
</dbReference>
<keyword evidence="4 16" id="KW-0762">Sugar transport</keyword>
<feature type="transmembrane region" description="Helical" evidence="12">
    <location>
        <begin position="125"/>
        <end position="152"/>
    </location>
</feature>
<dbReference type="SUPFAM" id="SSF55604">
    <property type="entry name" value="Glucose permease domain IIB"/>
    <property type="match status" value="1"/>
</dbReference>
<name>A0A1J6W4V6_9BACI</name>
<evidence type="ECO:0000256" key="12">
    <source>
        <dbReference type="SAM" id="Phobius"/>
    </source>
</evidence>
<feature type="transmembrane region" description="Helical" evidence="12">
    <location>
        <begin position="12"/>
        <end position="32"/>
    </location>
</feature>
<dbReference type="PROSITE" id="PS00371">
    <property type="entry name" value="PTS_EIIA_TYPE_1_HIS"/>
    <property type="match status" value="1"/>
</dbReference>
<keyword evidence="17" id="KW-1185">Reference proteome</keyword>
<dbReference type="InterPro" id="IPR001996">
    <property type="entry name" value="PTS_IIB_1"/>
</dbReference>
<evidence type="ECO:0000256" key="6">
    <source>
        <dbReference type="ARBA" id="ARBA00022683"/>
    </source>
</evidence>
<keyword evidence="6" id="KW-0598">Phosphotransferase system</keyword>
<dbReference type="Gene3D" id="2.70.70.10">
    <property type="entry name" value="Glucose Permease (Domain IIA)"/>
    <property type="match status" value="1"/>
</dbReference>
<evidence type="ECO:0000313" key="17">
    <source>
        <dbReference type="Proteomes" id="UP000182062"/>
    </source>
</evidence>
<dbReference type="PROSITE" id="PS51098">
    <property type="entry name" value="PTS_EIIB_TYPE_1"/>
    <property type="match status" value="1"/>
</dbReference>
<keyword evidence="8" id="KW-0418">Kinase</keyword>
<dbReference type="NCBIfam" id="TIGR00830">
    <property type="entry name" value="PTBA"/>
    <property type="match status" value="1"/>
</dbReference>
<dbReference type="GO" id="GO:0090563">
    <property type="term" value="F:protein-phosphocysteine-sugar phosphotransferase activity"/>
    <property type="evidence" value="ECO:0007669"/>
    <property type="project" value="TreeGrafter"/>
</dbReference>
<evidence type="ECO:0000259" key="15">
    <source>
        <dbReference type="PROSITE" id="PS51103"/>
    </source>
</evidence>
<dbReference type="InterPro" id="IPR011055">
    <property type="entry name" value="Dup_hybrid_motif"/>
</dbReference>
<feature type="transmembrane region" description="Helical" evidence="12">
    <location>
        <begin position="212"/>
        <end position="230"/>
    </location>
</feature>
<feature type="active site" description="Phosphocysteine intermediate; for EIIB activity" evidence="11">
    <location>
        <position position="455"/>
    </location>
</feature>
<dbReference type="GO" id="GO:0055056">
    <property type="term" value="F:D-glucose transmembrane transporter activity"/>
    <property type="evidence" value="ECO:0007669"/>
    <property type="project" value="InterPro"/>
</dbReference>
<evidence type="ECO:0000256" key="7">
    <source>
        <dbReference type="ARBA" id="ARBA00022692"/>
    </source>
</evidence>
<dbReference type="InterPro" id="IPR050429">
    <property type="entry name" value="PTS_Glucose_EIICBA"/>
</dbReference>
<feature type="transmembrane region" description="Helical" evidence="12">
    <location>
        <begin position="329"/>
        <end position="351"/>
    </location>
</feature>
<dbReference type="PROSITE" id="PS51103">
    <property type="entry name" value="PTS_EIIC_TYPE_1"/>
    <property type="match status" value="1"/>
</dbReference>
<evidence type="ECO:0000256" key="3">
    <source>
        <dbReference type="ARBA" id="ARBA00022475"/>
    </source>
</evidence>
<dbReference type="NCBIfam" id="TIGR00826">
    <property type="entry name" value="EIIB_glc"/>
    <property type="match status" value="1"/>
</dbReference>
<feature type="transmembrane region" description="Helical" evidence="12">
    <location>
        <begin position="63"/>
        <end position="84"/>
    </location>
</feature>
<dbReference type="GO" id="GO:0005886">
    <property type="term" value="C:plasma membrane"/>
    <property type="evidence" value="ECO:0007669"/>
    <property type="project" value="UniProtKB-SubCell"/>
</dbReference>
<dbReference type="PANTHER" id="PTHR30009:SF20">
    <property type="entry name" value="PTS SYSTEM GLUCOSE-SPECIFIC EIICB COMPONENT-RELATED"/>
    <property type="match status" value="1"/>
</dbReference>
<evidence type="ECO:0000256" key="11">
    <source>
        <dbReference type="PROSITE-ProRule" id="PRU00421"/>
    </source>
</evidence>
<feature type="transmembrane region" description="Helical" evidence="12">
    <location>
        <begin position="91"/>
        <end position="113"/>
    </location>
</feature>
<keyword evidence="10 12" id="KW-0472">Membrane</keyword>
<dbReference type="OrthoDB" id="9764327at2"/>
<keyword evidence="9 12" id="KW-1133">Transmembrane helix</keyword>
<dbReference type="NCBIfam" id="TIGR02002">
    <property type="entry name" value="PTS-II-BC-glcB"/>
    <property type="match status" value="1"/>
</dbReference>
<dbReference type="PANTHER" id="PTHR30009">
    <property type="entry name" value="CYTOCHROME C-TYPE SYNTHESIS PROTEIN AND PTS TRANSMEMBRANE COMPONENT"/>
    <property type="match status" value="1"/>
</dbReference>
<dbReference type="SUPFAM" id="SSF51261">
    <property type="entry name" value="Duplicated hybrid motif"/>
    <property type="match status" value="1"/>
</dbReference>
<dbReference type="InterPro" id="IPR018113">
    <property type="entry name" value="PTrfase_EIIB_Cys"/>
</dbReference>
<dbReference type="AlphaFoldDB" id="A0A1J6W4V6"/>
<feature type="domain" description="PTS EIIB type-1" evidence="14">
    <location>
        <begin position="433"/>
        <end position="514"/>
    </location>
</feature>
<dbReference type="FunFam" id="3.30.1360.60:FF:000001">
    <property type="entry name" value="PTS system glucose-specific IIBC component PtsG"/>
    <property type="match status" value="1"/>
</dbReference>
<dbReference type="FunFam" id="2.70.70.10:FF:000001">
    <property type="entry name" value="PTS system glucose-specific IIA component"/>
    <property type="match status" value="1"/>
</dbReference>
<dbReference type="RefSeq" id="WP_071617280.1">
    <property type="nucleotide sequence ID" value="NZ_MINN01000073.1"/>
</dbReference>
<protein>
    <submittedName>
        <fullName evidence="16">PTS glucose transporter subunit IICBA</fullName>
    </submittedName>
</protein>
<dbReference type="GO" id="GO:0016301">
    <property type="term" value="F:kinase activity"/>
    <property type="evidence" value="ECO:0007669"/>
    <property type="project" value="UniProtKB-KW"/>
</dbReference>
<gene>
    <name evidence="16" type="ORF">BHE18_21215</name>
</gene>
<evidence type="ECO:0000256" key="5">
    <source>
        <dbReference type="ARBA" id="ARBA00022679"/>
    </source>
</evidence>
<sequence length="693" mass="74385">MFKKAFGVLQKVGKALMLPVAILPAAGLLLAFGNALQNPTLLEIAPFLSNGGVEMVASVMEQAGGIIFGNLALLFAVGVAIGLAGGEGVAGLAAIVGFLIMNVTMGTVEGLGIPDVTGEGVDPAYALVLGIPTLQTGVFGGIIVGILAAYMYNRFFQIELPSYLGFFAGKRFVPIATAASAVVLGLLMLVIWPPIQNGLNSFSNFMLGENRAFAAFIFGVIERALIPFGLHHIFYSPFWFEFGTYTSEAGNIIRGDQAIFMKQIQDGVQDLTAGTFMTGKFPFMMFGLPAAALAIYHEARPERKAVVAGIMGSAALTSFLTGITEPIEFSFLFVAPVLFGIHTIFAGLSFLTMHLLDVKIGMTFSGGLIDYILFGLINPQTNAWIVIPVGLVFAVIYYFGFRFAIRKWNLMTPGREEVEDEDEEGTAAAGGAGELPYNVLEALGGEENIAHLDACITRLRVSVNDAKNVDKPRLKKLGASGVLEVGNSIQAIFGPKSDTLKSQMQDIMRGKAPRKAQTNASEEVEQQIEEVNPEALQTTEEEKHEKFVAPITGEIKDIKEVPDQVFSGKMMGDGFAILPTEGTIVSPVDGKVVNVFPTKHALGLESKNGREVLIHVGIDTVKLEGKGFEALVKEGDQVEAGQPLLEVDLDFIKENAPSIITPIVFTNLKEGQQVTLEKTGKVNRSDEDIIKID</sequence>
<evidence type="ECO:0000259" key="14">
    <source>
        <dbReference type="PROSITE" id="PS51098"/>
    </source>
</evidence>
<dbReference type="GO" id="GO:0008982">
    <property type="term" value="F:protein-N(PI)-phosphohistidine-sugar phosphotransferase activity"/>
    <property type="evidence" value="ECO:0007669"/>
    <property type="project" value="InterPro"/>
</dbReference>
<dbReference type="Gene3D" id="3.30.1360.60">
    <property type="entry name" value="Glucose permease domain IIB"/>
    <property type="match status" value="1"/>
</dbReference>
<feature type="transmembrane region" description="Helical" evidence="12">
    <location>
        <begin position="172"/>
        <end position="192"/>
    </location>
</feature>
<dbReference type="InterPro" id="IPR011299">
    <property type="entry name" value="PTS_IIBC_glc"/>
</dbReference>
<feature type="transmembrane region" description="Helical" evidence="12">
    <location>
        <begin position="383"/>
        <end position="405"/>
    </location>
</feature>
<dbReference type="CDD" id="cd00210">
    <property type="entry name" value="PTS_IIA_glc"/>
    <property type="match status" value="1"/>
</dbReference>
<proteinExistence type="predicted"/>
<evidence type="ECO:0000256" key="4">
    <source>
        <dbReference type="ARBA" id="ARBA00022597"/>
    </source>
</evidence>
<feature type="domain" description="PTS EIIA type-1" evidence="13">
    <location>
        <begin position="563"/>
        <end position="667"/>
    </location>
</feature>
<keyword evidence="5" id="KW-0808">Transferase</keyword>
<evidence type="ECO:0000256" key="9">
    <source>
        <dbReference type="ARBA" id="ARBA00022989"/>
    </source>
</evidence>
<reference evidence="16 17" key="1">
    <citation type="submission" date="2016-09" db="EMBL/GenBank/DDBJ databases">
        <title>Bacillus aquimaris SAMM genome sequence reveals colonization and biosurfactant production capacities.</title>
        <authorList>
            <person name="Waghmode S.R."/>
            <person name="Suryavanshi M.V."/>
        </authorList>
    </citation>
    <scope>NUCLEOTIDE SEQUENCE [LARGE SCALE GENOMIC DNA]</scope>
    <source>
        <strain evidence="16 17">SAMM</strain>
    </source>
</reference>
<evidence type="ECO:0000313" key="16">
    <source>
        <dbReference type="EMBL" id="OIU72661.1"/>
    </source>
</evidence>
<dbReference type="Pfam" id="PF00367">
    <property type="entry name" value="PTS_EIIB"/>
    <property type="match status" value="1"/>
</dbReference>
<evidence type="ECO:0000259" key="13">
    <source>
        <dbReference type="PROSITE" id="PS51093"/>
    </source>
</evidence>
<dbReference type="PROSITE" id="PS51093">
    <property type="entry name" value="PTS_EIIA_TYPE_1"/>
    <property type="match status" value="1"/>
</dbReference>
<dbReference type="CDD" id="cd00212">
    <property type="entry name" value="PTS_IIB_glc"/>
    <property type="match status" value="1"/>
</dbReference>
<keyword evidence="2" id="KW-0813">Transport</keyword>
<comment type="subcellular location">
    <subcellularLocation>
        <location evidence="1">Cell membrane</location>
        <topology evidence="1">Multi-pass membrane protein</topology>
    </subcellularLocation>
</comment>
<evidence type="ECO:0000256" key="10">
    <source>
        <dbReference type="ARBA" id="ARBA00023136"/>
    </source>
</evidence>
<feature type="domain" description="PTS EIIC type-1" evidence="15">
    <location>
        <begin position="3"/>
        <end position="417"/>
    </location>
</feature>
<evidence type="ECO:0000256" key="8">
    <source>
        <dbReference type="ARBA" id="ARBA00022777"/>
    </source>
</evidence>
<dbReference type="PROSITE" id="PS01035">
    <property type="entry name" value="PTS_EIIB_TYPE_1_CYS"/>
    <property type="match status" value="1"/>
</dbReference>
<keyword evidence="7 12" id="KW-0812">Transmembrane</keyword>
<dbReference type="GO" id="GO:1904659">
    <property type="term" value="P:D-glucose transmembrane transport"/>
    <property type="evidence" value="ECO:0007669"/>
    <property type="project" value="InterPro"/>
</dbReference>
<dbReference type="InterPro" id="IPR003352">
    <property type="entry name" value="PTS_EIIC"/>
</dbReference>
<keyword evidence="3" id="KW-1003">Cell membrane</keyword>
<evidence type="ECO:0000256" key="2">
    <source>
        <dbReference type="ARBA" id="ARBA00022448"/>
    </source>
</evidence>
<dbReference type="Pfam" id="PF00358">
    <property type="entry name" value="PTS_EIIA_1"/>
    <property type="match status" value="1"/>
</dbReference>
<feature type="transmembrane region" description="Helical" evidence="12">
    <location>
        <begin position="305"/>
        <end position="323"/>
    </location>
</feature>
<dbReference type="EMBL" id="MINN01000073">
    <property type="protein sequence ID" value="OIU72661.1"/>
    <property type="molecule type" value="Genomic_DNA"/>
</dbReference>
<dbReference type="InterPro" id="IPR013013">
    <property type="entry name" value="PTS_EIIC_1"/>
</dbReference>
<comment type="caution">
    <text evidence="16">The sequence shown here is derived from an EMBL/GenBank/DDBJ whole genome shotgun (WGS) entry which is preliminary data.</text>
</comment>
<organism evidence="16 17">
    <name type="scientific">Rossellomorea aquimaris</name>
    <dbReference type="NCBI Taxonomy" id="189382"/>
    <lineage>
        <taxon>Bacteria</taxon>
        <taxon>Bacillati</taxon>
        <taxon>Bacillota</taxon>
        <taxon>Bacilli</taxon>
        <taxon>Bacillales</taxon>
        <taxon>Bacillaceae</taxon>
        <taxon>Rossellomorea</taxon>
    </lineage>
</organism>
<evidence type="ECO:0000256" key="1">
    <source>
        <dbReference type="ARBA" id="ARBA00004651"/>
    </source>
</evidence>
<dbReference type="GO" id="GO:0009401">
    <property type="term" value="P:phosphoenolpyruvate-dependent sugar phosphotransferase system"/>
    <property type="evidence" value="ECO:0007669"/>
    <property type="project" value="UniProtKB-KW"/>
</dbReference>
<accession>A0A1J6W4V6</accession>